<accession>A0A1K1LXW5</accession>
<dbReference type="GO" id="GO:0004519">
    <property type="term" value="F:endonuclease activity"/>
    <property type="evidence" value="ECO:0007669"/>
    <property type="project" value="UniProtKB-KW"/>
</dbReference>
<dbReference type="PANTHER" id="PTHR34039:SF1">
    <property type="entry name" value="UPF0102 PROTEIN YRAN"/>
    <property type="match status" value="1"/>
</dbReference>
<organism evidence="3 4">
    <name type="scientific">Ruminococcus flavefaciens</name>
    <dbReference type="NCBI Taxonomy" id="1265"/>
    <lineage>
        <taxon>Bacteria</taxon>
        <taxon>Bacillati</taxon>
        <taxon>Bacillota</taxon>
        <taxon>Clostridia</taxon>
        <taxon>Eubacteriales</taxon>
        <taxon>Oscillospiraceae</taxon>
        <taxon>Ruminococcus</taxon>
    </lineage>
</organism>
<reference evidence="3 4" key="1">
    <citation type="submission" date="2016-11" db="EMBL/GenBank/DDBJ databases">
        <authorList>
            <person name="Jaros S."/>
            <person name="Januszkiewicz K."/>
            <person name="Wedrychowicz H."/>
        </authorList>
    </citation>
    <scope>NUCLEOTIDE SEQUENCE [LARGE SCALE GENOMIC DNA]</scope>
    <source>
        <strain evidence="3 4">YL228</strain>
    </source>
</reference>
<sequence length="125" mass="14131">MTKTEIGKLGEESVCTYLTERGYNIVARNYRIKGGEIDIIAENGDYIAFVEVKSRKPDSMLSGFEAVNKRKRGLIIKTAADYCCKHPNMLQPRFDVAQVIISDSKVLSIDYITNAYDTTGYNFIF</sequence>
<dbReference type="AlphaFoldDB" id="A0A1K1LXW5"/>
<keyword evidence="3" id="KW-0540">Nuclease</keyword>
<dbReference type="InterPro" id="IPR003509">
    <property type="entry name" value="UPF0102_YraN-like"/>
</dbReference>
<evidence type="ECO:0000256" key="2">
    <source>
        <dbReference type="HAMAP-Rule" id="MF_00048"/>
    </source>
</evidence>
<dbReference type="PANTHER" id="PTHR34039">
    <property type="entry name" value="UPF0102 PROTEIN YRAN"/>
    <property type="match status" value="1"/>
</dbReference>
<protein>
    <recommendedName>
        <fullName evidence="2">UPF0102 protein SAMN02910280_0765</fullName>
    </recommendedName>
</protein>
<proteinExistence type="inferred from homology"/>
<dbReference type="Pfam" id="PF02021">
    <property type="entry name" value="UPF0102"/>
    <property type="match status" value="1"/>
</dbReference>
<evidence type="ECO:0000313" key="3">
    <source>
        <dbReference type="EMBL" id="SFW14510.1"/>
    </source>
</evidence>
<evidence type="ECO:0000256" key="1">
    <source>
        <dbReference type="ARBA" id="ARBA00006738"/>
    </source>
</evidence>
<dbReference type="GO" id="GO:0003676">
    <property type="term" value="F:nucleic acid binding"/>
    <property type="evidence" value="ECO:0007669"/>
    <property type="project" value="InterPro"/>
</dbReference>
<dbReference type="CDD" id="cd20736">
    <property type="entry name" value="PoNe_Nuclease"/>
    <property type="match status" value="1"/>
</dbReference>
<dbReference type="RefSeq" id="WP_072299148.1">
    <property type="nucleotide sequence ID" value="NZ_FPIP01000001.1"/>
</dbReference>
<name>A0A1K1LXW5_RUMFL</name>
<dbReference type="Gene3D" id="3.40.1350.10">
    <property type="match status" value="1"/>
</dbReference>
<keyword evidence="3" id="KW-0378">Hydrolase</keyword>
<keyword evidence="3" id="KW-0255">Endonuclease</keyword>
<dbReference type="EMBL" id="FPIP01000001">
    <property type="protein sequence ID" value="SFW14510.1"/>
    <property type="molecule type" value="Genomic_DNA"/>
</dbReference>
<evidence type="ECO:0000313" key="4">
    <source>
        <dbReference type="Proteomes" id="UP000183461"/>
    </source>
</evidence>
<dbReference type="HAMAP" id="MF_00048">
    <property type="entry name" value="UPF0102"/>
    <property type="match status" value="1"/>
</dbReference>
<dbReference type="SUPFAM" id="SSF52980">
    <property type="entry name" value="Restriction endonuclease-like"/>
    <property type="match status" value="1"/>
</dbReference>
<gene>
    <name evidence="3" type="ORF">SAMN02910280_0765</name>
</gene>
<dbReference type="Proteomes" id="UP000183461">
    <property type="component" value="Unassembled WGS sequence"/>
</dbReference>
<comment type="similarity">
    <text evidence="1 2">Belongs to the UPF0102 family.</text>
</comment>
<dbReference type="InterPro" id="IPR011335">
    <property type="entry name" value="Restrct_endonuc-II-like"/>
</dbReference>
<dbReference type="InterPro" id="IPR011856">
    <property type="entry name" value="tRNA_endonuc-like_dom_sf"/>
</dbReference>